<keyword evidence="2" id="KW-0697">Rotamase</keyword>
<dbReference type="PROSITE" id="PS50198">
    <property type="entry name" value="PPIC_PPIASE_2"/>
    <property type="match status" value="2"/>
</dbReference>
<dbReference type="Pfam" id="PF00639">
    <property type="entry name" value="Rotamase"/>
    <property type="match status" value="2"/>
</dbReference>
<dbReference type="Proteomes" id="UP000075583">
    <property type="component" value="Unassembled WGS sequence"/>
</dbReference>
<keyword evidence="2" id="KW-0413">Isomerase</keyword>
<accession>A0A150XBX0</accession>
<sequence length="453" mass="50833">MKERKKMRTTKFINKGLAAILFTVLSLNITFGQEVVDKIIAKVDNYIILKSEIEQAYAGFLSSGEAANFTGDARCLILEQMIETKLMLAMSEIDSVDVDAGRVDYELQMRMQNIVQQMGSERAIEEAYGKSIDQLMEELRPNVEEQLRVSAQEEYILSSVTVTPAEIRKFFNNIPKDSLPLFNTEFEIGVIVKKPVPNEAEVQKVKDQLMKIRERAMNGENFEILAIENSEGPSGPNGGNLGLAKRGQMDPAYEAGALALKPGEISMPVVSQFGIHLIQLIEKRGNEYDSRHILITPKPTEQDIQRTSNELDSLRTLILSDSITFASAAKQFSDDEGTKVNGGFLTGQFGTNKISAENLDPTMFFIIDEMSEGDISKPEIIEMMDGSKAARIIYYKSKVGPHRANMTDDYEKLRAATLGMKKDQKRSEYIKEKMKEVYVMVDPEFNRCGITNN</sequence>
<dbReference type="InterPro" id="IPR046357">
    <property type="entry name" value="PPIase_dom_sf"/>
</dbReference>
<protein>
    <recommendedName>
        <fullName evidence="3">PpiC domain-containing protein</fullName>
    </recommendedName>
</protein>
<dbReference type="EMBL" id="LQZQ01000023">
    <property type="protein sequence ID" value="KYG76213.1"/>
    <property type="molecule type" value="Genomic_DNA"/>
</dbReference>
<evidence type="ECO:0000256" key="1">
    <source>
        <dbReference type="ARBA" id="ARBA00022729"/>
    </source>
</evidence>
<dbReference type="GO" id="GO:0003755">
    <property type="term" value="F:peptidyl-prolyl cis-trans isomerase activity"/>
    <property type="evidence" value="ECO:0007669"/>
    <property type="project" value="UniProtKB-KW"/>
</dbReference>
<dbReference type="InterPro" id="IPR000297">
    <property type="entry name" value="PPIase_PpiC"/>
</dbReference>
<name>A0A150XBX0_ROSEK</name>
<dbReference type="STRING" id="279360.MB14_02910"/>
<keyword evidence="5" id="KW-1185">Reference proteome</keyword>
<feature type="domain" description="PpiC" evidence="3">
    <location>
        <begin position="188"/>
        <end position="282"/>
    </location>
</feature>
<gene>
    <name evidence="4" type="ORF">MB14_02910</name>
</gene>
<dbReference type="SUPFAM" id="SSF54534">
    <property type="entry name" value="FKBP-like"/>
    <property type="match status" value="2"/>
</dbReference>
<comment type="caution">
    <text evidence="4">The sequence shown here is derived from an EMBL/GenBank/DDBJ whole genome shotgun (WGS) entry which is preliminary data.</text>
</comment>
<dbReference type="InterPro" id="IPR050280">
    <property type="entry name" value="OMP_Chaperone_SurA"/>
</dbReference>
<evidence type="ECO:0000259" key="3">
    <source>
        <dbReference type="PROSITE" id="PS50198"/>
    </source>
</evidence>
<feature type="domain" description="PpiC" evidence="3">
    <location>
        <begin position="285"/>
        <end position="378"/>
    </location>
</feature>
<dbReference type="AlphaFoldDB" id="A0A150XBX0"/>
<dbReference type="InterPro" id="IPR023058">
    <property type="entry name" value="PPIase_PpiC_CS"/>
</dbReference>
<evidence type="ECO:0000313" key="4">
    <source>
        <dbReference type="EMBL" id="KYG76213.1"/>
    </source>
</evidence>
<proteinExistence type="predicted"/>
<dbReference type="Gene3D" id="1.10.4030.10">
    <property type="entry name" value="Porin chaperone SurA, peptide-binding domain"/>
    <property type="match status" value="1"/>
</dbReference>
<organism evidence="4 5">
    <name type="scientific">Roseivirga ehrenbergii (strain DSM 102268 / JCM 13514 / KCTC 12282 / NCIMB 14502 / KMM 6017)</name>
    <dbReference type="NCBI Taxonomy" id="279360"/>
    <lineage>
        <taxon>Bacteria</taxon>
        <taxon>Pseudomonadati</taxon>
        <taxon>Bacteroidota</taxon>
        <taxon>Cytophagia</taxon>
        <taxon>Cytophagales</taxon>
        <taxon>Roseivirgaceae</taxon>
        <taxon>Roseivirga</taxon>
    </lineage>
</organism>
<reference evidence="4" key="1">
    <citation type="submission" date="2016-01" db="EMBL/GenBank/DDBJ databases">
        <title>Genome sequencing of Roseivirga ehrenbergii KMM 6017.</title>
        <authorList>
            <person name="Selvaratnam C."/>
            <person name="Thevarajoo S."/>
            <person name="Goh K.M."/>
            <person name="Ee R."/>
            <person name="Chan K.-G."/>
            <person name="Chong C.S."/>
        </authorList>
    </citation>
    <scope>NUCLEOTIDE SEQUENCE [LARGE SCALE GENOMIC DNA]</scope>
    <source>
        <strain evidence="4">KMM 6017</strain>
    </source>
</reference>
<dbReference type="PANTHER" id="PTHR47637">
    <property type="entry name" value="CHAPERONE SURA"/>
    <property type="match status" value="1"/>
</dbReference>
<dbReference type="Gene3D" id="3.10.50.40">
    <property type="match status" value="2"/>
</dbReference>
<dbReference type="PROSITE" id="PS01096">
    <property type="entry name" value="PPIC_PPIASE_1"/>
    <property type="match status" value="1"/>
</dbReference>
<dbReference type="PANTHER" id="PTHR47637:SF1">
    <property type="entry name" value="CHAPERONE SURA"/>
    <property type="match status" value="1"/>
</dbReference>
<keyword evidence="1" id="KW-0732">Signal</keyword>
<evidence type="ECO:0000313" key="5">
    <source>
        <dbReference type="Proteomes" id="UP000075583"/>
    </source>
</evidence>
<dbReference type="InterPro" id="IPR027304">
    <property type="entry name" value="Trigger_fact/SurA_dom_sf"/>
</dbReference>
<dbReference type="OrthoDB" id="14196at2"/>
<evidence type="ECO:0000256" key="2">
    <source>
        <dbReference type="PROSITE-ProRule" id="PRU00278"/>
    </source>
</evidence>
<dbReference type="SUPFAM" id="SSF109998">
    <property type="entry name" value="Triger factor/SurA peptide-binding domain-like"/>
    <property type="match status" value="1"/>
</dbReference>